<name>A0AAV0K5H2_9ROSI</name>
<feature type="compositionally biased region" description="Low complexity" evidence="1">
    <location>
        <begin position="56"/>
        <end position="65"/>
    </location>
</feature>
<organism evidence="2 3">
    <name type="scientific">Linum tenue</name>
    <dbReference type="NCBI Taxonomy" id="586396"/>
    <lineage>
        <taxon>Eukaryota</taxon>
        <taxon>Viridiplantae</taxon>
        <taxon>Streptophyta</taxon>
        <taxon>Embryophyta</taxon>
        <taxon>Tracheophyta</taxon>
        <taxon>Spermatophyta</taxon>
        <taxon>Magnoliopsida</taxon>
        <taxon>eudicotyledons</taxon>
        <taxon>Gunneridae</taxon>
        <taxon>Pentapetalae</taxon>
        <taxon>rosids</taxon>
        <taxon>fabids</taxon>
        <taxon>Malpighiales</taxon>
        <taxon>Linaceae</taxon>
        <taxon>Linum</taxon>
    </lineage>
</organism>
<dbReference type="PANTHER" id="PTHR37207">
    <property type="entry name" value="OS09G0446000 PROTEIN"/>
    <property type="match status" value="1"/>
</dbReference>
<gene>
    <name evidence="2" type="ORF">LITE_LOCUS17247</name>
</gene>
<keyword evidence="3" id="KW-1185">Reference proteome</keyword>
<protein>
    <submittedName>
        <fullName evidence="2">Uncharacterized protein</fullName>
    </submittedName>
</protein>
<evidence type="ECO:0000313" key="2">
    <source>
        <dbReference type="EMBL" id="CAI0417256.1"/>
    </source>
</evidence>
<dbReference type="EMBL" id="CAMGYJ010000005">
    <property type="protein sequence ID" value="CAI0417256.1"/>
    <property type="molecule type" value="Genomic_DNA"/>
</dbReference>
<dbReference type="Proteomes" id="UP001154282">
    <property type="component" value="Unassembled WGS sequence"/>
</dbReference>
<comment type="caution">
    <text evidence="2">The sequence shown here is derived from an EMBL/GenBank/DDBJ whole genome shotgun (WGS) entry which is preliminary data.</text>
</comment>
<sequence>MKGGGSSSSPSPVVGASNKLYSNTKPPFRPAQDDTKPPLQDPILRSDPIETEEPVLRLPPTTLPHLPNPKPLT</sequence>
<evidence type="ECO:0000256" key="1">
    <source>
        <dbReference type="SAM" id="MobiDB-lite"/>
    </source>
</evidence>
<dbReference type="PANTHER" id="PTHR37207:SF1">
    <property type="entry name" value="OS09G0446000 PROTEIN"/>
    <property type="match status" value="1"/>
</dbReference>
<accession>A0AAV0K5H2</accession>
<evidence type="ECO:0000313" key="3">
    <source>
        <dbReference type="Proteomes" id="UP001154282"/>
    </source>
</evidence>
<reference evidence="2" key="1">
    <citation type="submission" date="2022-08" db="EMBL/GenBank/DDBJ databases">
        <authorList>
            <person name="Gutierrez-Valencia J."/>
        </authorList>
    </citation>
    <scope>NUCLEOTIDE SEQUENCE</scope>
</reference>
<proteinExistence type="predicted"/>
<dbReference type="AlphaFoldDB" id="A0AAV0K5H2"/>
<feature type="region of interest" description="Disordered" evidence="1">
    <location>
        <begin position="1"/>
        <end position="73"/>
    </location>
</feature>